<dbReference type="EC" id="3.1.3.1" evidence="1"/>
<dbReference type="PANTHER" id="PTHR11596">
    <property type="entry name" value="ALKALINE PHOSPHATASE"/>
    <property type="match status" value="1"/>
</dbReference>
<evidence type="ECO:0000256" key="1">
    <source>
        <dbReference type="ARBA" id="ARBA00012647"/>
    </source>
</evidence>
<name>A0A2C9LW50_BIOGL</name>
<dbReference type="Pfam" id="PF00245">
    <property type="entry name" value="Alk_phosphatase"/>
    <property type="match status" value="1"/>
</dbReference>
<organism evidence="3 4">
    <name type="scientific">Biomphalaria glabrata</name>
    <name type="common">Bloodfluke planorb</name>
    <name type="synonym">Freshwater snail</name>
    <dbReference type="NCBI Taxonomy" id="6526"/>
    <lineage>
        <taxon>Eukaryota</taxon>
        <taxon>Metazoa</taxon>
        <taxon>Spiralia</taxon>
        <taxon>Lophotrochozoa</taxon>
        <taxon>Mollusca</taxon>
        <taxon>Gastropoda</taxon>
        <taxon>Heterobranchia</taxon>
        <taxon>Euthyneura</taxon>
        <taxon>Panpulmonata</taxon>
        <taxon>Hygrophila</taxon>
        <taxon>Lymnaeoidea</taxon>
        <taxon>Planorbidae</taxon>
        <taxon>Biomphalaria</taxon>
    </lineage>
</organism>
<dbReference type="VEuPathDB" id="VectorBase:BGLAX_031704"/>
<dbReference type="InterPro" id="IPR001952">
    <property type="entry name" value="Alkaline_phosphatase"/>
</dbReference>
<dbReference type="PANTHER" id="PTHR11596:SF5">
    <property type="entry name" value="ALKALINE PHOSPHATASE"/>
    <property type="match status" value="1"/>
</dbReference>
<evidence type="ECO:0000313" key="4">
    <source>
        <dbReference type="Proteomes" id="UP000076420"/>
    </source>
</evidence>
<protein>
    <recommendedName>
        <fullName evidence="1">alkaline phosphatase</fullName>
        <ecNumber evidence="1">3.1.3.1</ecNumber>
    </recommendedName>
</protein>
<dbReference type="STRING" id="6526.A0A2C9LW50"/>
<dbReference type="VEuPathDB" id="VectorBase:BGLB035561"/>
<dbReference type="Gene3D" id="3.40.720.10">
    <property type="entry name" value="Alkaline Phosphatase, subunit A"/>
    <property type="match status" value="1"/>
</dbReference>
<accession>A0A2C9LW50</accession>
<reference evidence="3" key="1">
    <citation type="submission" date="2020-05" db="UniProtKB">
        <authorList>
            <consortium name="EnsemblMetazoa"/>
        </authorList>
    </citation>
    <scope>IDENTIFICATION</scope>
    <source>
        <strain evidence="3">BB02</strain>
    </source>
</reference>
<dbReference type="InterPro" id="IPR017850">
    <property type="entry name" value="Alkaline_phosphatase_core_sf"/>
</dbReference>
<dbReference type="EnsemblMetazoa" id="BGLB035561-RA">
    <property type="protein sequence ID" value="BGLB035561-PA"/>
    <property type="gene ID" value="BGLB035561"/>
</dbReference>
<gene>
    <name evidence="3" type="primary">106064030</name>
</gene>
<proteinExistence type="predicted"/>
<dbReference type="AlphaFoldDB" id="A0A2C9LW50"/>
<evidence type="ECO:0000313" key="3">
    <source>
        <dbReference type="EnsemblMetazoa" id="BGLB035561-PA"/>
    </source>
</evidence>
<keyword evidence="2" id="KW-0597">Phosphoprotein</keyword>
<dbReference type="KEGG" id="bgt:106064030"/>
<sequence>MDNPNIQVIMGGGRRHFMNNTTPDPVSGYGQRSDGLDLIQAWKNDKSTRNVKHQYVYDRQQLKDVDVAQTDYLFGNITVLNYILIIN</sequence>
<dbReference type="GO" id="GO:0004035">
    <property type="term" value="F:alkaline phosphatase activity"/>
    <property type="evidence" value="ECO:0007669"/>
    <property type="project" value="UniProtKB-EC"/>
</dbReference>
<evidence type="ECO:0000256" key="2">
    <source>
        <dbReference type="ARBA" id="ARBA00022553"/>
    </source>
</evidence>
<dbReference type="Proteomes" id="UP000076420">
    <property type="component" value="Unassembled WGS sequence"/>
</dbReference>
<dbReference type="SUPFAM" id="SSF53649">
    <property type="entry name" value="Alkaline phosphatase-like"/>
    <property type="match status" value="1"/>
</dbReference>